<dbReference type="KEGG" id="vg:5076599"/>
<dbReference type="Proteomes" id="UP000001305">
    <property type="component" value="Segment"/>
</dbReference>
<sequence>MEQQVLHFAKRFARDGYYVFPFYGSSEGPQKPYGWARNTVTKEGIDPRKIIPATDDPEIVETWPELIAAGYKGAKLVGYGVLGVNCVIFDLDVKGGVNGIAEFNKFSEKYGIPKSEFVVKSKSGGFHLYYAKPEKLRSLAVKTVAGLTIGGTKYPGLDVRGEGGMVVGPMAEGQWVEGTYTIVKGNTDTALSEVPTQALMSMSKSSITMDAPEVLTPQAGSMDELEILKRGEIPDKVSNGNRNNGFYLYLNALRNKGFSQETARRYIKELIKVTENPETIEDSIDVEDMLARIWKIDQNNPYDVCRDLIEGGLYRLTNFRSKLMYVCLENNQYLDTKTPHDLTSMKQLMSRFARKMANQDGKLKLVNPIDVLDGMITPDREVATIGFKPGASEVFTITEAEGGKKYLNTWRDPRIQIQGAHQNQEIWDKFKFLVSRIFGPEGSEEYQLGIDFPAWLIQNPGIRPVIAPYVMSRVRGAGKSVYLSMLTQLFGFSKDGDMQGQMFEVDQIGGRFFNPNGASLLIFDEIQFPVHRNMRQESATFWRHLKSLITLETVPVEFKGGDTVQMPLYAGVVLAGNTGSNFPLEEFDRRIWLIDNDPPAMEEGLIDEFYDITKNRMSREQKREIIQGLLVSLDNHPIKLKLDRMKAPMNEIKREMYLSTLSDIEEWWITYFEDRDNLLARTPVLTKSAVIYLISIAERLMNSRWREDPEGTFRELKRRGLLQPIRTKGNNYQTRNMRNVPIVKGDGGISQEGEGRDVLYTTRQHGDLNDETNEAILQMYLANVNGINKWKRESILNRSSSIASSL</sequence>
<dbReference type="InterPro" id="IPR045455">
    <property type="entry name" value="NrS-1_pol-like_helicase"/>
</dbReference>
<evidence type="ECO:0000313" key="2">
    <source>
        <dbReference type="EMBL" id="AAX84884.1"/>
    </source>
</evidence>
<dbReference type="InterPro" id="IPR015330">
    <property type="entry name" value="DNA_primase/pol_bifunc_N"/>
</dbReference>
<evidence type="ECO:0000259" key="1">
    <source>
        <dbReference type="SMART" id="SM00943"/>
    </source>
</evidence>
<organism evidence="2 3">
    <name type="scientific">Xanthomonas phage Xp15</name>
    <dbReference type="NCBI Taxonomy" id="322855"/>
    <lineage>
        <taxon>Viruses</taxon>
        <taxon>Duplodnaviria</taxon>
        <taxon>Heunggongvirae</taxon>
        <taxon>Uroviricota</taxon>
        <taxon>Caudoviricetes</taxon>
        <taxon>Alachuavirus</taxon>
        <taxon>Alachuavirus Xp15</taxon>
    </lineage>
</organism>
<dbReference type="SMART" id="SM00943">
    <property type="entry name" value="Prim-Pol"/>
    <property type="match status" value="1"/>
</dbReference>
<keyword evidence="3" id="KW-1185">Reference proteome</keyword>
<dbReference type="Pfam" id="PF09250">
    <property type="entry name" value="Prim-Pol"/>
    <property type="match status" value="1"/>
</dbReference>
<dbReference type="EMBL" id="AY986977">
    <property type="protein sequence ID" value="AAX84884.1"/>
    <property type="molecule type" value="Genomic_DNA"/>
</dbReference>
<dbReference type="RefSeq" id="YP_239316.1">
    <property type="nucleotide sequence ID" value="NC_007024.1"/>
</dbReference>
<dbReference type="Pfam" id="PF19263">
    <property type="entry name" value="DUF5906"/>
    <property type="match status" value="1"/>
</dbReference>
<name>Q52PS4_9CAUD</name>
<proteinExistence type="predicted"/>
<dbReference type="SUPFAM" id="SSF56747">
    <property type="entry name" value="Prim-pol domain"/>
    <property type="match status" value="1"/>
</dbReference>
<dbReference type="GeneID" id="5076599"/>
<reference evidence="2 3" key="1">
    <citation type="submission" date="2005-03" db="EMBL/GenBank/DDBJ databases">
        <title>Sequencing of bacteriophage Xp15 from Xanthomonas campestris pv. pelargonii and identification of the lysis genes.</title>
        <authorList>
            <person name="Ramadugu C."/>
            <person name="Gabriel D.W."/>
        </authorList>
    </citation>
    <scope>NUCLEOTIDE SEQUENCE [LARGE SCALE GENOMIC DNA]</scope>
</reference>
<protein>
    <submittedName>
        <fullName evidence="2">Possible integrase</fullName>
    </submittedName>
</protein>
<dbReference type="OrthoDB" id="5468at10239"/>
<feature type="domain" description="DNA primase/polymerase bifunctional N-terminal" evidence="1">
    <location>
        <begin position="9"/>
        <end position="198"/>
    </location>
</feature>
<evidence type="ECO:0000313" key="3">
    <source>
        <dbReference type="Proteomes" id="UP000001305"/>
    </source>
</evidence>
<accession>Q52PS4</accession>